<reference evidence="2 3" key="1">
    <citation type="submission" date="2023-11" db="EMBL/GenBank/DDBJ databases">
        <authorList>
            <person name="Okamura Y."/>
        </authorList>
    </citation>
    <scope>NUCLEOTIDE SEQUENCE [LARGE SCALE GENOMIC DNA]</scope>
</reference>
<evidence type="ECO:0000256" key="1">
    <source>
        <dbReference type="SAM" id="MobiDB-lite"/>
    </source>
</evidence>
<evidence type="ECO:0000313" key="2">
    <source>
        <dbReference type="EMBL" id="CAK1551517.1"/>
    </source>
</evidence>
<feature type="region of interest" description="Disordered" evidence="1">
    <location>
        <begin position="51"/>
        <end position="78"/>
    </location>
</feature>
<dbReference type="Proteomes" id="UP001497472">
    <property type="component" value="Unassembled WGS sequence"/>
</dbReference>
<name>A0AAV1JQ63_9NEOP</name>
<proteinExistence type="predicted"/>
<organism evidence="2 3">
    <name type="scientific">Leptosia nina</name>
    <dbReference type="NCBI Taxonomy" id="320188"/>
    <lineage>
        <taxon>Eukaryota</taxon>
        <taxon>Metazoa</taxon>
        <taxon>Ecdysozoa</taxon>
        <taxon>Arthropoda</taxon>
        <taxon>Hexapoda</taxon>
        <taxon>Insecta</taxon>
        <taxon>Pterygota</taxon>
        <taxon>Neoptera</taxon>
        <taxon>Endopterygota</taxon>
        <taxon>Lepidoptera</taxon>
        <taxon>Glossata</taxon>
        <taxon>Ditrysia</taxon>
        <taxon>Papilionoidea</taxon>
        <taxon>Pieridae</taxon>
        <taxon>Pierinae</taxon>
        <taxon>Leptosia</taxon>
    </lineage>
</organism>
<protein>
    <submittedName>
        <fullName evidence="2">Uncharacterized protein</fullName>
    </submittedName>
</protein>
<dbReference type="AlphaFoldDB" id="A0AAV1JQ63"/>
<comment type="caution">
    <text evidence="2">The sequence shown here is derived from an EMBL/GenBank/DDBJ whole genome shotgun (WGS) entry which is preliminary data.</text>
</comment>
<keyword evidence="3" id="KW-1185">Reference proteome</keyword>
<accession>A0AAV1JQ63</accession>
<dbReference type="EMBL" id="CAVLEF010000132">
    <property type="protein sequence ID" value="CAK1551517.1"/>
    <property type="molecule type" value="Genomic_DNA"/>
</dbReference>
<feature type="compositionally biased region" description="Basic and acidic residues" evidence="1">
    <location>
        <begin position="52"/>
        <end position="63"/>
    </location>
</feature>
<gene>
    <name evidence="2" type="ORF">LNINA_LOCUS10650</name>
</gene>
<evidence type="ECO:0000313" key="3">
    <source>
        <dbReference type="Proteomes" id="UP001497472"/>
    </source>
</evidence>
<sequence length="78" mass="8568">MSTFAFLHDLESSPLADGTALHCTYVARVEDGHTVTRHWFADRQQATLECGVRGDRGGSDRPKATSQRLACPAPSVYF</sequence>